<evidence type="ECO:0000256" key="3">
    <source>
        <dbReference type="SAM" id="SignalP"/>
    </source>
</evidence>
<comment type="subcellular location">
    <subcellularLocation>
        <location evidence="1">Cell envelope</location>
    </subcellularLocation>
</comment>
<dbReference type="Proteomes" id="UP000280960">
    <property type="component" value="Chromosome"/>
</dbReference>
<keyword evidence="6" id="KW-1185">Reference proteome</keyword>
<dbReference type="AlphaFoldDB" id="A0A3G2R3W9"/>
<dbReference type="Gene3D" id="3.40.50.2300">
    <property type="match status" value="2"/>
</dbReference>
<feature type="chain" id="PRO_5038852563" evidence="3">
    <location>
        <begin position="20"/>
        <end position="362"/>
    </location>
</feature>
<evidence type="ECO:0000256" key="2">
    <source>
        <dbReference type="SAM" id="MobiDB-lite"/>
    </source>
</evidence>
<reference evidence="5 6" key="1">
    <citation type="submission" date="2018-10" db="EMBL/GenBank/DDBJ databases">
        <authorList>
            <person name="Zhang X."/>
        </authorList>
    </citation>
    <scope>NUCLEOTIDE SEQUENCE [LARGE SCALE GENOMIC DNA]</scope>
    <source>
        <strain evidence="5 6">SK-G1</strain>
    </source>
</reference>
<evidence type="ECO:0000259" key="4">
    <source>
        <dbReference type="Pfam" id="PF13407"/>
    </source>
</evidence>
<dbReference type="CDD" id="cd20000">
    <property type="entry name" value="PBP1_ABC_rhamnose"/>
    <property type="match status" value="1"/>
</dbReference>
<dbReference type="GO" id="GO:0015762">
    <property type="term" value="P:rhamnose transmembrane transport"/>
    <property type="evidence" value="ECO:0007669"/>
    <property type="project" value="InterPro"/>
</dbReference>
<dbReference type="PANTHER" id="PTHR30036">
    <property type="entry name" value="D-XYLOSE-BINDING PERIPLASMIC PROTEIN"/>
    <property type="match status" value="1"/>
</dbReference>
<gene>
    <name evidence="5" type="primary">rhaS</name>
    <name evidence="5" type="ORF">D2962_05480</name>
</gene>
<feature type="compositionally biased region" description="Low complexity" evidence="2">
    <location>
        <begin position="24"/>
        <end position="33"/>
    </location>
</feature>
<dbReference type="RefSeq" id="WP_122014393.1">
    <property type="nucleotide sequence ID" value="NZ_CP033169.1"/>
</dbReference>
<feature type="region of interest" description="Disordered" evidence="2">
    <location>
        <begin position="24"/>
        <end position="51"/>
    </location>
</feature>
<dbReference type="GO" id="GO:0030246">
    <property type="term" value="F:carbohydrate binding"/>
    <property type="evidence" value="ECO:0007669"/>
    <property type="project" value="TreeGrafter"/>
</dbReference>
<dbReference type="GO" id="GO:0030288">
    <property type="term" value="C:outer membrane-bounded periplasmic space"/>
    <property type="evidence" value="ECO:0007669"/>
    <property type="project" value="TreeGrafter"/>
</dbReference>
<organism evidence="5 6">
    <name type="scientific">Biomaibacter acetigenes</name>
    <dbReference type="NCBI Taxonomy" id="2316383"/>
    <lineage>
        <taxon>Bacteria</taxon>
        <taxon>Bacillati</taxon>
        <taxon>Bacillota</taxon>
        <taxon>Clostridia</taxon>
        <taxon>Thermosediminibacterales</taxon>
        <taxon>Tepidanaerobacteraceae</taxon>
        <taxon>Biomaibacter</taxon>
    </lineage>
</organism>
<dbReference type="EMBL" id="CP033169">
    <property type="protein sequence ID" value="AYO30136.1"/>
    <property type="molecule type" value="Genomic_DNA"/>
</dbReference>
<keyword evidence="3" id="KW-0732">Signal</keyword>
<proteinExistence type="predicted"/>
<dbReference type="PROSITE" id="PS51257">
    <property type="entry name" value="PROKAR_LIPOPROTEIN"/>
    <property type="match status" value="1"/>
</dbReference>
<evidence type="ECO:0000313" key="6">
    <source>
        <dbReference type="Proteomes" id="UP000280960"/>
    </source>
</evidence>
<dbReference type="Pfam" id="PF13407">
    <property type="entry name" value="Peripla_BP_4"/>
    <property type="match status" value="1"/>
</dbReference>
<dbReference type="KEGG" id="bacg:D2962_05480"/>
<dbReference type="PANTHER" id="PTHR30036:SF8">
    <property type="entry name" value="ABC-TYPE SUGAR TRANSPORT SYSTEM PERIPLASMIC COMPONENT-LIKE PROTEIN"/>
    <property type="match status" value="1"/>
</dbReference>
<dbReference type="NCBIfam" id="TIGR02637">
    <property type="entry name" value="RhaS"/>
    <property type="match status" value="1"/>
</dbReference>
<accession>A0A3G2R3W9</accession>
<dbReference type="InterPro" id="IPR013459">
    <property type="entry name" value="RhaS"/>
</dbReference>
<dbReference type="InterPro" id="IPR025997">
    <property type="entry name" value="SBP_2_dom"/>
</dbReference>
<feature type="domain" description="Periplasmic binding protein" evidence="4">
    <location>
        <begin position="57"/>
        <end position="313"/>
    </location>
</feature>
<evidence type="ECO:0000256" key="1">
    <source>
        <dbReference type="ARBA" id="ARBA00004196"/>
    </source>
</evidence>
<sequence length="362" mass="38777">MKRALVIILVLALAVSLLAGCGQNASQSSGQNSEKASEQNSGQGKPQGETKAGKMRIALIVKSTGNPFMEKMADGFKTAVEEGGNEAILKAPDQPTAEAQIQMIEELIAQKVNAIAVSANDPDALQPALQKAMKDGIKVLSLDSAVNAESRMVHIQQADPERIGRIQIQAAYEMIGGEGQIAVLSATSQATNQNTWIQWMKEELKDPKYAKMELVKVAYGDDLRDKSVSETEGLLKSYPNLKAIIAPTTVGIAAAGKVLTDKGLKGKVYLTGLGLPSEMAEYIESGVCPWMYLWNPIDLGYLAGCAANALVKGDITGKAGEKFTAGKLGEREVIQVGDGTEIMLGDPFKFDKSNIEEWKNVY</sequence>
<dbReference type="SUPFAM" id="SSF53822">
    <property type="entry name" value="Periplasmic binding protein-like I"/>
    <property type="match status" value="1"/>
</dbReference>
<dbReference type="InterPro" id="IPR050555">
    <property type="entry name" value="Bact_Solute-Bind_Prot2"/>
</dbReference>
<evidence type="ECO:0000313" key="5">
    <source>
        <dbReference type="EMBL" id="AYO30136.1"/>
    </source>
</evidence>
<protein>
    <submittedName>
        <fullName evidence="5">Rhamnose ABC transporter substrate-binding protein</fullName>
    </submittedName>
</protein>
<name>A0A3G2R3W9_9FIRM</name>
<dbReference type="InterPro" id="IPR028082">
    <property type="entry name" value="Peripla_BP_I"/>
</dbReference>
<feature type="signal peptide" evidence="3">
    <location>
        <begin position="1"/>
        <end position="19"/>
    </location>
</feature>